<accession>A0A081NJI2</accession>
<evidence type="ECO:0000256" key="2">
    <source>
        <dbReference type="SAM" id="MobiDB-lite"/>
    </source>
</evidence>
<feature type="compositionally biased region" description="Basic and acidic residues" evidence="2">
    <location>
        <begin position="1204"/>
        <end position="1218"/>
    </location>
</feature>
<evidence type="ECO:0000256" key="1">
    <source>
        <dbReference type="SAM" id="Coils"/>
    </source>
</evidence>
<dbReference type="Proteomes" id="UP000028073">
    <property type="component" value="Unassembled WGS sequence"/>
</dbReference>
<name>A0A081NJI2_9GAMM</name>
<feature type="compositionally biased region" description="Basic residues" evidence="2">
    <location>
        <begin position="950"/>
        <end position="959"/>
    </location>
</feature>
<feature type="region of interest" description="Disordered" evidence="2">
    <location>
        <begin position="942"/>
        <end position="986"/>
    </location>
</feature>
<keyword evidence="1" id="KW-0175">Coiled coil</keyword>
<feature type="region of interest" description="Disordered" evidence="2">
    <location>
        <begin position="1204"/>
        <end position="1228"/>
    </location>
</feature>
<proteinExistence type="predicted"/>
<protein>
    <submittedName>
        <fullName evidence="3">Uncharacterized protein</fullName>
    </submittedName>
</protein>
<feature type="compositionally biased region" description="Polar residues" evidence="2">
    <location>
        <begin position="960"/>
        <end position="970"/>
    </location>
</feature>
<evidence type="ECO:0000313" key="4">
    <source>
        <dbReference type="Proteomes" id="UP000028073"/>
    </source>
</evidence>
<dbReference type="EMBL" id="JOKH01000001">
    <property type="protein sequence ID" value="KEQ18605.1"/>
    <property type="molecule type" value="Genomic_DNA"/>
</dbReference>
<reference evidence="3 4" key="1">
    <citation type="submission" date="2014-06" db="EMBL/GenBank/DDBJ databases">
        <title>Whole Genome Sequences of Three Symbiotic Endozoicomonas Bacteria.</title>
        <authorList>
            <person name="Neave M.J."/>
            <person name="Apprill A."/>
            <person name="Voolstra C.R."/>
        </authorList>
    </citation>
    <scope>NUCLEOTIDE SEQUENCE [LARGE SCALE GENOMIC DNA]</scope>
    <source>
        <strain evidence="3 4">DSM 25634</strain>
    </source>
</reference>
<comment type="caution">
    <text evidence="3">The sequence shown here is derived from an EMBL/GenBank/DDBJ whole genome shotgun (WGS) entry which is preliminary data.</text>
</comment>
<keyword evidence="4" id="KW-1185">Reference proteome</keyword>
<sequence length="1760" mass="201012">MTLLVKVAYSVPFLFLFLYCKNWNKYSSFIVIALLTLPLSSHASDSLLENVEKVKKYEDYFRMLGEIARNIKEYSSSNNRYWRVHILRSQKDQNEYMLIDPELSSTPAETPLGASPVPSNIPEISPFSGGTPLVTSNRFFPSWRIDSEAHSLVSGPAFQRVGPSTFKQLATGGNPFTFSANEETLLSVRMRIQNHTNAESKPKQRTFILVPNPALQALNSRKKPNKTFFCHYINSKGSTCEVCVEFETLEDKKSIHDLRTASHFYDHGNAFNNPIEQELSGADFASSLTDDDYLRFLEVFERNVQGEFLNVQDGMSIDVTEEYKTIGHAHARVIGRGQFSVVFALDNVLPGLALRRFPGYMDRKDADNFLLTHEAALTLYKELGVNLETTRLLRVKAKEGYTIYMIQRHLRKDELAETFIEGLLDYGPADIAMEIKSQGSRGEVHKMGYAEAVSRILHAVIAAIYNNLEKLGNEDCAHRICCDAKPDNFGVGFSYRKEWKRNDLYLRDVITQADLTDFHPCSLVLFDQLLFDGGPEAAMLTHILGYNPYQVYQEKIKNWADAKKLVVKSLANIAYHAGDMAHEIMPELVDRTRIMLLDKWQTNPELNRRYMEYLHQAPMQRVDTNKLPLERLFFDPDEITAESVIQYRNNSSRNNLKLKLHHYLLKLAREMRPDQFHHQLYLPVDYQQDWWLRVVDKKYRVEFTEALENRFSEMENNQLPDTEPNMTASNTLKALVDSVATNPSLVDEAKLNRLLNWHVAAGKIPDHAPESWKKHERELKKIERDHLIRRVNRFYASQLKSLHMNPWPDISFEELLETHPAGAIDIFKDSLEAFKNGFSKLQQLFWFHLVNQHRPDLPEEEQKQFDDIKKDKWIQWVNNKYSEKISTTLVKAFGQKSFEDKVPLLTNDSLLEILTREILSDQSITLFEGEVINMDEPDSVEMETDVPAHHPPHTRRKRSSTFTSQQSTHIELTRPTPDSKLLPTGYSSGTLTRKSLTELMKKWGVNPMDILRAEATTFPEAYSKLKSQNWARALDSLNLLLPFTAVYPLPETVRLRLPPRTYERQYLARELNLIPSHDKVQFPSYTNRDTVLQAIKEVMEHRNTNRESKPLVIIDLSSSVDEMISGAAYHTTPPPSPPRIIVIKSVLHRNGIGEKSQVTQQSVPVQELNQWISEHRNYDYLLRILRVHNEDQWFTLKLPEPIRTKKEKRSTPPEKDESSSSQNALLSPPAKRIKLENLPLNSLEQQELEQQGVTELSMEELTQLRANQAEAQANLQKIEQQAVRTLRQHWCQIVPVASDHFCLYNSLVHLLNMRPESAGKIIEHIIVLLKKLIQNMPYATHGLHDYVVGGLFRNIIFLALKNSAIRNHLLSQLRNMLSNTTPQLRMLLKKFLNDLQLPPHLLGQLNLDYYNILESIDHMGTDELWDIFNQMIINAENNTTLNLLLANLINQLGGVAGQAQHTQLINDLIINLEHQWHHDNHPLTPHMLFLGLGAQALNNLMNNPTQAGFQMLQDLMPLQPGHHMWGDNNVIEQLLMPLLQAANTPLNVMIVAPAIHNPQNPLGAMFIPAMAGNPALGVMPQPTDDFQQIMGWLNDPDTLTLFHGNLQTPLLPQNMMNAGTHWEPVVAPTQQPTALAPPANLAPPAPFPQLVFPTTETTGQTTEQQPKVPGSVMNGDEMDIAVEHLPPDFVNLLATLPPINNEGLQKLLKQEPDPVEASLEAFSQCIQNTLGIPCTQLEAEYWLQWLIITLTLVLSNYSSS</sequence>
<organism evidence="3 4">
    <name type="scientific">Endozoicomonas numazuensis</name>
    <dbReference type="NCBI Taxonomy" id="1137799"/>
    <lineage>
        <taxon>Bacteria</taxon>
        <taxon>Pseudomonadati</taxon>
        <taxon>Pseudomonadota</taxon>
        <taxon>Gammaproteobacteria</taxon>
        <taxon>Oceanospirillales</taxon>
        <taxon>Endozoicomonadaceae</taxon>
        <taxon>Endozoicomonas</taxon>
    </lineage>
</organism>
<evidence type="ECO:0000313" key="3">
    <source>
        <dbReference type="EMBL" id="KEQ18605.1"/>
    </source>
</evidence>
<feature type="coiled-coil region" evidence="1">
    <location>
        <begin position="1261"/>
        <end position="1288"/>
    </location>
</feature>
<dbReference type="OrthoDB" id="9816606at2"/>
<gene>
    <name evidence="3" type="ORF">GZ78_00210</name>
</gene>
<dbReference type="RefSeq" id="WP_034831807.1">
    <property type="nucleotide sequence ID" value="NZ_JOKH01000001.1"/>
</dbReference>